<organism evidence="1">
    <name type="scientific">marine sediment metagenome</name>
    <dbReference type="NCBI Taxonomy" id="412755"/>
    <lineage>
        <taxon>unclassified sequences</taxon>
        <taxon>metagenomes</taxon>
        <taxon>ecological metagenomes</taxon>
    </lineage>
</organism>
<accession>X1D0H6</accession>
<dbReference type="EMBL" id="BART01032748">
    <property type="protein sequence ID" value="GAH14321.1"/>
    <property type="molecule type" value="Genomic_DNA"/>
</dbReference>
<gene>
    <name evidence="1" type="ORF">S01H4_56508</name>
</gene>
<sequence length="33" mass="3401">MAVAPPVPFIGILSPKKGPSAVIDLPPPKNSYV</sequence>
<reference evidence="1" key="1">
    <citation type="journal article" date="2014" name="Front. Microbiol.">
        <title>High frequency of phylogenetically diverse reductive dehalogenase-homologous genes in deep subseafloor sedimentary metagenomes.</title>
        <authorList>
            <person name="Kawai M."/>
            <person name="Futagami T."/>
            <person name="Toyoda A."/>
            <person name="Takaki Y."/>
            <person name="Nishi S."/>
            <person name="Hori S."/>
            <person name="Arai W."/>
            <person name="Tsubouchi T."/>
            <person name="Morono Y."/>
            <person name="Uchiyama I."/>
            <person name="Ito T."/>
            <person name="Fujiyama A."/>
            <person name="Inagaki F."/>
            <person name="Takami H."/>
        </authorList>
    </citation>
    <scope>NUCLEOTIDE SEQUENCE</scope>
    <source>
        <strain evidence="1">Expedition CK06-06</strain>
    </source>
</reference>
<proteinExistence type="predicted"/>
<comment type="caution">
    <text evidence="1">The sequence shown here is derived from an EMBL/GenBank/DDBJ whole genome shotgun (WGS) entry which is preliminary data.</text>
</comment>
<protein>
    <submittedName>
        <fullName evidence="1">Uncharacterized protein</fullName>
    </submittedName>
</protein>
<feature type="non-terminal residue" evidence="1">
    <location>
        <position position="33"/>
    </location>
</feature>
<dbReference type="AlphaFoldDB" id="X1D0H6"/>
<evidence type="ECO:0000313" key="1">
    <source>
        <dbReference type="EMBL" id="GAH14321.1"/>
    </source>
</evidence>
<name>X1D0H6_9ZZZZ</name>